<dbReference type="GO" id="GO:0006351">
    <property type="term" value="P:DNA-templated transcription"/>
    <property type="evidence" value="ECO:0007669"/>
    <property type="project" value="InterPro"/>
</dbReference>
<protein>
    <recommendedName>
        <fullName evidence="7">Xylanolytic transcriptional activator regulatory domain-containing protein</fullName>
    </recommendedName>
</protein>
<gene>
    <name evidence="8" type="ORF">PILCRDRAFT_43668</name>
</gene>
<reference evidence="8 9" key="1">
    <citation type="submission" date="2014-04" db="EMBL/GenBank/DDBJ databases">
        <authorList>
            <consortium name="DOE Joint Genome Institute"/>
            <person name="Kuo A."/>
            <person name="Tarkka M."/>
            <person name="Buscot F."/>
            <person name="Kohler A."/>
            <person name="Nagy L.G."/>
            <person name="Floudas D."/>
            <person name="Copeland A."/>
            <person name="Barry K.W."/>
            <person name="Cichocki N."/>
            <person name="Veneault-Fourrey C."/>
            <person name="LaButti K."/>
            <person name="Lindquist E.A."/>
            <person name="Lipzen A."/>
            <person name="Lundell T."/>
            <person name="Morin E."/>
            <person name="Murat C."/>
            <person name="Sun H."/>
            <person name="Tunlid A."/>
            <person name="Henrissat B."/>
            <person name="Grigoriev I.V."/>
            <person name="Hibbett D.S."/>
            <person name="Martin F."/>
            <person name="Nordberg H.P."/>
            <person name="Cantor M.N."/>
            <person name="Hua S.X."/>
        </authorList>
    </citation>
    <scope>NUCLEOTIDE SEQUENCE [LARGE SCALE GENOMIC DNA]</scope>
    <source>
        <strain evidence="8 9">F 1598</strain>
    </source>
</reference>
<dbReference type="OrthoDB" id="2123952at2759"/>
<dbReference type="Pfam" id="PF04082">
    <property type="entry name" value="Fungal_trans"/>
    <property type="match status" value="1"/>
</dbReference>
<organism evidence="8 9">
    <name type="scientific">Piloderma croceum (strain F 1598)</name>
    <dbReference type="NCBI Taxonomy" id="765440"/>
    <lineage>
        <taxon>Eukaryota</taxon>
        <taxon>Fungi</taxon>
        <taxon>Dikarya</taxon>
        <taxon>Basidiomycota</taxon>
        <taxon>Agaricomycotina</taxon>
        <taxon>Agaricomycetes</taxon>
        <taxon>Agaricomycetidae</taxon>
        <taxon>Atheliales</taxon>
        <taxon>Atheliaceae</taxon>
        <taxon>Piloderma</taxon>
    </lineage>
</organism>
<dbReference type="CDD" id="cd12148">
    <property type="entry name" value="fungal_TF_MHR"/>
    <property type="match status" value="1"/>
</dbReference>
<dbReference type="SMART" id="SM00906">
    <property type="entry name" value="Fungal_trans"/>
    <property type="match status" value="1"/>
</dbReference>
<dbReference type="InParanoid" id="A0A0C3BYY7"/>
<evidence type="ECO:0000256" key="1">
    <source>
        <dbReference type="ARBA" id="ARBA00022723"/>
    </source>
</evidence>
<dbReference type="GO" id="GO:0008270">
    <property type="term" value="F:zinc ion binding"/>
    <property type="evidence" value="ECO:0007669"/>
    <property type="project" value="InterPro"/>
</dbReference>
<dbReference type="InterPro" id="IPR051615">
    <property type="entry name" value="Transcr_Regulatory_Elem"/>
</dbReference>
<keyword evidence="1" id="KW-0479">Metal-binding</keyword>
<keyword evidence="2" id="KW-0862">Zinc</keyword>
<feature type="domain" description="Xylanolytic transcriptional activator regulatory" evidence="7">
    <location>
        <begin position="50"/>
        <end position="134"/>
    </location>
</feature>
<evidence type="ECO:0000313" key="9">
    <source>
        <dbReference type="Proteomes" id="UP000054166"/>
    </source>
</evidence>
<evidence type="ECO:0000313" key="8">
    <source>
        <dbReference type="EMBL" id="KIM91768.1"/>
    </source>
</evidence>
<keyword evidence="5" id="KW-0804">Transcription</keyword>
<dbReference type="PANTHER" id="PTHR31313:SF81">
    <property type="entry name" value="TY1 ENHANCER ACTIVATOR"/>
    <property type="match status" value="1"/>
</dbReference>
<evidence type="ECO:0000256" key="2">
    <source>
        <dbReference type="ARBA" id="ARBA00022833"/>
    </source>
</evidence>
<keyword evidence="4" id="KW-0238">DNA-binding</keyword>
<dbReference type="EMBL" id="KN832971">
    <property type="protein sequence ID" value="KIM91768.1"/>
    <property type="molecule type" value="Genomic_DNA"/>
</dbReference>
<evidence type="ECO:0000256" key="4">
    <source>
        <dbReference type="ARBA" id="ARBA00023125"/>
    </source>
</evidence>
<sequence>ANKIAADLWYEQARSLVMNHLRRAGSSLESIQTLLLCALRDQGKGRESQAWLLFGLAVRMGQDLGLHLDLADDGTGKEQAQTQYSVEELAVRRRVWGVTLVLDLHISLQLGRPPAAMDGNTLFDPSSPSAVTDTLNHNADADHLLFAYTVSLSRTISRINLYLYL</sequence>
<dbReference type="Proteomes" id="UP000054166">
    <property type="component" value="Unassembled WGS sequence"/>
</dbReference>
<reference evidence="9" key="2">
    <citation type="submission" date="2015-01" db="EMBL/GenBank/DDBJ databases">
        <title>Evolutionary Origins and Diversification of the Mycorrhizal Mutualists.</title>
        <authorList>
            <consortium name="DOE Joint Genome Institute"/>
            <consortium name="Mycorrhizal Genomics Consortium"/>
            <person name="Kohler A."/>
            <person name="Kuo A."/>
            <person name="Nagy L.G."/>
            <person name="Floudas D."/>
            <person name="Copeland A."/>
            <person name="Barry K.W."/>
            <person name="Cichocki N."/>
            <person name="Veneault-Fourrey C."/>
            <person name="LaButti K."/>
            <person name="Lindquist E.A."/>
            <person name="Lipzen A."/>
            <person name="Lundell T."/>
            <person name="Morin E."/>
            <person name="Murat C."/>
            <person name="Riley R."/>
            <person name="Ohm R."/>
            <person name="Sun H."/>
            <person name="Tunlid A."/>
            <person name="Henrissat B."/>
            <person name="Grigoriev I.V."/>
            <person name="Hibbett D.S."/>
            <person name="Martin F."/>
        </authorList>
    </citation>
    <scope>NUCLEOTIDE SEQUENCE [LARGE SCALE GENOMIC DNA]</scope>
    <source>
        <strain evidence="9">F 1598</strain>
    </source>
</reference>
<accession>A0A0C3BYY7</accession>
<keyword evidence="9" id="KW-1185">Reference proteome</keyword>
<dbReference type="PANTHER" id="PTHR31313">
    <property type="entry name" value="TY1 ENHANCER ACTIVATOR"/>
    <property type="match status" value="1"/>
</dbReference>
<evidence type="ECO:0000259" key="7">
    <source>
        <dbReference type="SMART" id="SM00906"/>
    </source>
</evidence>
<dbReference type="AlphaFoldDB" id="A0A0C3BYY7"/>
<dbReference type="GO" id="GO:0003677">
    <property type="term" value="F:DNA binding"/>
    <property type="evidence" value="ECO:0007669"/>
    <property type="project" value="UniProtKB-KW"/>
</dbReference>
<dbReference type="STRING" id="765440.A0A0C3BYY7"/>
<evidence type="ECO:0000256" key="3">
    <source>
        <dbReference type="ARBA" id="ARBA00023015"/>
    </source>
</evidence>
<dbReference type="HOGENOM" id="CLU_1614825_0_0_1"/>
<proteinExistence type="predicted"/>
<feature type="non-terminal residue" evidence="8">
    <location>
        <position position="1"/>
    </location>
</feature>
<keyword evidence="6" id="KW-0539">Nucleus</keyword>
<evidence type="ECO:0000256" key="5">
    <source>
        <dbReference type="ARBA" id="ARBA00023163"/>
    </source>
</evidence>
<evidence type="ECO:0000256" key="6">
    <source>
        <dbReference type="ARBA" id="ARBA00023242"/>
    </source>
</evidence>
<name>A0A0C3BYY7_PILCF</name>
<keyword evidence="3" id="KW-0805">Transcription regulation</keyword>
<feature type="non-terminal residue" evidence="8">
    <location>
        <position position="165"/>
    </location>
</feature>
<dbReference type="InterPro" id="IPR007219">
    <property type="entry name" value="XnlR_reg_dom"/>
</dbReference>